<protein>
    <submittedName>
        <fullName evidence="2">MarR family transcriptional regulator</fullName>
    </submittedName>
</protein>
<dbReference type="RefSeq" id="WP_242371504.1">
    <property type="nucleotide sequence ID" value="NZ_JAKRKC020000001.1"/>
</dbReference>
<reference evidence="2 3" key="1">
    <citation type="submission" date="2022-04" db="EMBL/GenBank/DDBJ databases">
        <title>Genome draft of Actinomadura sp. ATCC 31491.</title>
        <authorList>
            <person name="Shi X."/>
            <person name="Du Y."/>
        </authorList>
    </citation>
    <scope>NUCLEOTIDE SEQUENCE [LARGE SCALE GENOMIC DNA]</scope>
    <source>
        <strain evidence="2 3">ATCC 31491</strain>
    </source>
</reference>
<dbReference type="InterPro" id="IPR036388">
    <property type="entry name" value="WH-like_DNA-bd_sf"/>
</dbReference>
<gene>
    <name evidence="2" type="ORF">MF672_022975</name>
</gene>
<dbReference type="Pfam" id="PF12802">
    <property type="entry name" value="MarR_2"/>
    <property type="match status" value="1"/>
</dbReference>
<organism evidence="2 3">
    <name type="scientific">Actinomadura luzonensis</name>
    <dbReference type="NCBI Taxonomy" id="2805427"/>
    <lineage>
        <taxon>Bacteria</taxon>
        <taxon>Bacillati</taxon>
        <taxon>Actinomycetota</taxon>
        <taxon>Actinomycetes</taxon>
        <taxon>Streptosporangiales</taxon>
        <taxon>Thermomonosporaceae</taxon>
        <taxon>Actinomadura</taxon>
    </lineage>
</organism>
<comment type="caution">
    <text evidence="2">The sequence shown here is derived from an EMBL/GenBank/DDBJ whole genome shotgun (WGS) entry which is preliminary data.</text>
</comment>
<accession>A0ABT0FWD8</accession>
<dbReference type="PANTHER" id="PTHR33164:SF43">
    <property type="entry name" value="HTH-TYPE TRANSCRIPTIONAL REPRESSOR YETL"/>
    <property type="match status" value="1"/>
</dbReference>
<keyword evidence="3" id="KW-1185">Reference proteome</keyword>
<dbReference type="EMBL" id="JAKRKC020000001">
    <property type="protein sequence ID" value="MCK2216637.1"/>
    <property type="molecule type" value="Genomic_DNA"/>
</dbReference>
<sequence>MATREDRRTGGTLPPEDRLGMDIKRAEQSLITAKQLAVRPAGLTVPQYAALFALADNPGISGAALARACLVTPQAMTVVLKNLEERGLIDRSPHPWHRNVLETHLTDAGRDALVAADARAVLIERALAAEFTQEERTTLRELLTRCEQAIARAATDL</sequence>
<dbReference type="PANTHER" id="PTHR33164">
    <property type="entry name" value="TRANSCRIPTIONAL REGULATOR, MARR FAMILY"/>
    <property type="match status" value="1"/>
</dbReference>
<dbReference type="InterPro" id="IPR036390">
    <property type="entry name" value="WH_DNA-bd_sf"/>
</dbReference>
<evidence type="ECO:0000313" key="3">
    <source>
        <dbReference type="Proteomes" id="UP001317259"/>
    </source>
</evidence>
<dbReference type="SMART" id="SM00347">
    <property type="entry name" value="HTH_MARR"/>
    <property type="match status" value="1"/>
</dbReference>
<name>A0ABT0FWD8_9ACTN</name>
<evidence type="ECO:0000313" key="2">
    <source>
        <dbReference type="EMBL" id="MCK2216637.1"/>
    </source>
</evidence>
<proteinExistence type="predicted"/>
<evidence type="ECO:0000259" key="1">
    <source>
        <dbReference type="PROSITE" id="PS50995"/>
    </source>
</evidence>
<feature type="domain" description="HTH marR-type" evidence="1">
    <location>
        <begin position="16"/>
        <end position="148"/>
    </location>
</feature>
<dbReference type="Gene3D" id="1.10.10.10">
    <property type="entry name" value="Winged helix-like DNA-binding domain superfamily/Winged helix DNA-binding domain"/>
    <property type="match status" value="1"/>
</dbReference>
<dbReference type="InterPro" id="IPR039422">
    <property type="entry name" value="MarR/SlyA-like"/>
</dbReference>
<dbReference type="Proteomes" id="UP001317259">
    <property type="component" value="Unassembled WGS sequence"/>
</dbReference>
<dbReference type="PROSITE" id="PS50995">
    <property type="entry name" value="HTH_MARR_2"/>
    <property type="match status" value="1"/>
</dbReference>
<dbReference type="SUPFAM" id="SSF46785">
    <property type="entry name" value="Winged helix' DNA-binding domain"/>
    <property type="match status" value="1"/>
</dbReference>
<dbReference type="InterPro" id="IPR000835">
    <property type="entry name" value="HTH_MarR-typ"/>
</dbReference>